<dbReference type="EMBL" id="JAULSN010000010">
    <property type="protein sequence ID" value="KAK3361846.1"/>
    <property type="molecule type" value="Genomic_DNA"/>
</dbReference>
<sequence length="222" mass="24385">MLTASLVTSAYHIAALVTRYYMLETGHDNPSETTQASTKDSILGSSSGAISHVLCTRLFITFRRQLLEFYSPRPSLAVSVARETKPVADAQSGRGDSALAVAAPEPSKQTNNDTMETAMPIVNKPTRTRGTGRHMREGGIPNWKRMATIPARKSSLGVTPPTGMCGTRVVLPDPKRRPAVTGRGRRRNTRIRLPGFDLDSRMYESFPPLEEEEEQEEGAQEV</sequence>
<accession>A0AAE0JU06</accession>
<reference evidence="2" key="2">
    <citation type="submission" date="2023-06" db="EMBL/GenBank/DDBJ databases">
        <authorList>
            <consortium name="Lawrence Berkeley National Laboratory"/>
            <person name="Haridas S."/>
            <person name="Hensen N."/>
            <person name="Bonometti L."/>
            <person name="Westerberg I."/>
            <person name="Brannstrom I.O."/>
            <person name="Guillou S."/>
            <person name="Cros-Aarteil S."/>
            <person name="Calhoun S."/>
            <person name="Kuo A."/>
            <person name="Mondo S."/>
            <person name="Pangilinan J."/>
            <person name="Riley R."/>
            <person name="Labutti K."/>
            <person name="Andreopoulos B."/>
            <person name="Lipzen A."/>
            <person name="Chen C."/>
            <person name="Yanf M."/>
            <person name="Daum C."/>
            <person name="Ng V."/>
            <person name="Clum A."/>
            <person name="Steindorff A."/>
            <person name="Ohm R."/>
            <person name="Martin F."/>
            <person name="Silar P."/>
            <person name="Natvig D."/>
            <person name="Lalanne C."/>
            <person name="Gautier V."/>
            <person name="Ament-Velasquez S.L."/>
            <person name="Kruys A."/>
            <person name="Hutchinson M.I."/>
            <person name="Powell A.J."/>
            <person name="Barry K."/>
            <person name="Miller A.N."/>
            <person name="Grigoriev I.V."/>
            <person name="Debuchy R."/>
            <person name="Gladieux P."/>
            <person name="Thoren M.H."/>
            <person name="Johannesson H."/>
        </authorList>
    </citation>
    <scope>NUCLEOTIDE SEQUENCE</scope>
    <source>
        <strain evidence="2">CBS 958.72</strain>
    </source>
</reference>
<comment type="caution">
    <text evidence="2">The sequence shown here is derived from an EMBL/GenBank/DDBJ whole genome shotgun (WGS) entry which is preliminary data.</text>
</comment>
<feature type="compositionally biased region" description="Acidic residues" evidence="1">
    <location>
        <begin position="209"/>
        <end position="222"/>
    </location>
</feature>
<keyword evidence="3" id="KW-1185">Reference proteome</keyword>
<evidence type="ECO:0000256" key="1">
    <source>
        <dbReference type="SAM" id="MobiDB-lite"/>
    </source>
</evidence>
<reference evidence="2" key="1">
    <citation type="journal article" date="2023" name="Mol. Phylogenet. Evol.">
        <title>Genome-scale phylogeny and comparative genomics of the fungal order Sordariales.</title>
        <authorList>
            <person name="Hensen N."/>
            <person name="Bonometti L."/>
            <person name="Westerberg I."/>
            <person name="Brannstrom I.O."/>
            <person name="Guillou S."/>
            <person name="Cros-Aarteil S."/>
            <person name="Calhoun S."/>
            <person name="Haridas S."/>
            <person name="Kuo A."/>
            <person name="Mondo S."/>
            <person name="Pangilinan J."/>
            <person name="Riley R."/>
            <person name="LaButti K."/>
            <person name="Andreopoulos B."/>
            <person name="Lipzen A."/>
            <person name="Chen C."/>
            <person name="Yan M."/>
            <person name="Daum C."/>
            <person name="Ng V."/>
            <person name="Clum A."/>
            <person name="Steindorff A."/>
            <person name="Ohm R.A."/>
            <person name="Martin F."/>
            <person name="Silar P."/>
            <person name="Natvig D.O."/>
            <person name="Lalanne C."/>
            <person name="Gautier V."/>
            <person name="Ament-Velasquez S.L."/>
            <person name="Kruys A."/>
            <person name="Hutchinson M.I."/>
            <person name="Powell A.J."/>
            <person name="Barry K."/>
            <person name="Miller A.N."/>
            <person name="Grigoriev I.V."/>
            <person name="Debuchy R."/>
            <person name="Gladieux P."/>
            <person name="Hiltunen Thoren M."/>
            <person name="Johannesson H."/>
        </authorList>
    </citation>
    <scope>NUCLEOTIDE SEQUENCE</scope>
    <source>
        <strain evidence="2">CBS 958.72</strain>
    </source>
</reference>
<evidence type="ECO:0000313" key="3">
    <source>
        <dbReference type="Proteomes" id="UP001287356"/>
    </source>
</evidence>
<evidence type="ECO:0000313" key="2">
    <source>
        <dbReference type="EMBL" id="KAK3361846.1"/>
    </source>
</evidence>
<name>A0AAE0JU06_9PEZI</name>
<gene>
    <name evidence="2" type="ORF">B0T24DRAFT_598753</name>
</gene>
<feature type="region of interest" description="Disordered" evidence="1">
    <location>
        <begin position="199"/>
        <end position="222"/>
    </location>
</feature>
<dbReference type="AlphaFoldDB" id="A0AAE0JU06"/>
<dbReference type="Proteomes" id="UP001287356">
    <property type="component" value="Unassembled WGS sequence"/>
</dbReference>
<organism evidence="2 3">
    <name type="scientific">Lasiosphaeria ovina</name>
    <dbReference type="NCBI Taxonomy" id="92902"/>
    <lineage>
        <taxon>Eukaryota</taxon>
        <taxon>Fungi</taxon>
        <taxon>Dikarya</taxon>
        <taxon>Ascomycota</taxon>
        <taxon>Pezizomycotina</taxon>
        <taxon>Sordariomycetes</taxon>
        <taxon>Sordariomycetidae</taxon>
        <taxon>Sordariales</taxon>
        <taxon>Lasiosphaeriaceae</taxon>
        <taxon>Lasiosphaeria</taxon>
    </lineage>
</organism>
<protein>
    <submittedName>
        <fullName evidence="2">Uncharacterized protein</fullName>
    </submittedName>
</protein>
<proteinExistence type="predicted"/>